<sequence>MLKFGAVVVGNLRLSTINSTVRLMSSASKPAMQMILNEKVGANKNVGLIRLNRPKALNALCDQLMNELAIALKEFDSDDSVGAIVITGSERSFAAGADIKEMVDKKFVDVYKSGFLEGWNQISSVRKPIIAAVNGFALGGGCELAMMCDIMYAGENAQFGQPEINIGTIPGSGGTQRWTRVAGKSLAMEINLTGNRVSAKEAKECGICSKVFPTDKVLDEAIKTAEKIAAQSPLIVRMVKEAVNNSYEMTLQKGLQYEKTLFHQTFATIDREEGMKAFAEKRSPKWTST</sequence>
<evidence type="ECO:0000313" key="10">
    <source>
        <dbReference type="WBParaSite" id="ASIM_0001518201-mRNA-1"/>
    </source>
</evidence>
<dbReference type="InterPro" id="IPR018376">
    <property type="entry name" value="Enoyl-CoA_hyd/isom_CS"/>
</dbReference>
<dbReference type="EC" id="4.2.1.17" evidence="2"/>
<dbReference type="FunFam" id="1.10.12.10:FF:000001">
    <property type="entry name" value="Probable enoyl-CoA hydratase, mitochondrial"/>
    <property type="match status" value="1"/>
</dbReference>
<evidence type="ECO:0000256" key="4">
    <source>
        <dbReference type="ARBA" id="ARBA00023098"/>
    </source>
</evidence>
<gene>
    <name evidence="8" type="ORF">ASIM_LOCUS14592</name>
</gene>
<dbReference type="GO" id="GO:0005739">
    <property type="term" value="C:mitochondrion"/>
    <property type="evidence" value="ECO:0007669"/>
    <property type="project" value="TreeGrafter"/>
</dbReference>
<dbReference type="Gene3D" id="1.10.12.10">
    <property type="entry name" value="Lyase 2-enoyl-coa Hydratase, Chain A, domain 2"/>
    <property type="match status" value="1"/>
</dbReference>
<evidence type="ECO:0000256" key="1">
    <source>
        <dbReference type="ARBA" id="ARBA00005254"/>
    </source>
</evidence>
<dbReference type="WBParaSite" id="ASIM_0001518201-mRNA-1">
    <property type="protein sequence ID" value="ASIM_0001518201-mRNA-1"/>
    <property type="gene ID" value="ASIM_0001518201"/>
</dbReference>
<dbReference type="PROSITE" id="PS00166">
    <property type="entry name" value="ENOYL_COA_HYDRATASE"/>
    <property type="match status" value="1"/>
</dbReference>
<name>A0A0M3K2M8_ANISI</name>
<evidence type="ECO:0000256" key="5">
    <source>
        <dbReference type="ARBA" id="ARBA00023239"/>
    </source>
</evidence>
<organism evidence="10">
    <name type="scientific">Anisakis simplex</name>
    <name type="common">Herring worm</name>
    <dbReference type="NCBI Taxonomy" id="6269"/>
    <lineage>
        <taxon>Eukaryota</taxon>
        <taxon>Metazoa</taxon>
        <taxon>Ecdysozoa</taxon>
        <taxon>Nematoda</taxon>
        <taxon>Chromadorea</taxon>
        <taxon>Rhabditida</taxon>
        <taxon>Spirurina</taxon>
        <taxon>Ascaridomorpha</taxon>
        <taxon>Ascaridoidea</taxon>
        <taxon>Anisakidae</taxon>
        <taxon>Anisakis</taxon>
        <taxon>Anisakis simplex complex</taxon>
    </lineage>
</organism>
<evidence type="ECO:0000256" key="7">
    <source>
        <dbReference type="RuleBase" id="RU003707"/>
    </source>
</evidence>
<dbReference type="Gene3D" id="3.90.226.10">
    <property type="entry name" value="2-enoyl-CoA Hydratase, Chain A, domain 1"/>
    <property type="match status" value="1"/>
</dbReference>
<dbReference type="CDD" id="cd06558">
    <property type="entry name" value="crotonase-like"/>
    <property type="match status" value="1"/>
</dbReference>
<comment type="similarity">
    <text evidence="1 7">Belongs to the enoyl-CoA hydratase/isomerase family.</text>
</comment>
<dbReference type="PANTHER" id="PTHR11941:SF54">
    <property type="entry name" value="ENOYL-COA HYDRATASE, MITOCHONDRIAL"/>
    <property type="match status" value="1"/>
</dbReference>
<evidence type="ECO:0000256" key="6">
    <source>
        <dbReference type="ARBA" id="ARBA00073937"/>
    </source>
</evidence>
<dbReference type="PANTHER" id="PTHR11941">
    <property type="entry name" value="ENOYL-COA HYDRATASE-RELATED"/>
    <property type="match status" value="1"/>
</dbReference>
<keyword evidence="9" id="KW-1185">Reference proteome</keyword>
<keyword evidence="5" id="KW-0456">Lyase</keyword>
<accession>A0A0M3K2M8</accession>
<protein>
    <recommendedName>
        <fullName evidence="6">Probable enoyl-CoA hydratase, mitochondrial</fullName>
        <ecNumber evidence="2">4.2.1.17</ecNumber>
    </recommendedName>
</protein>
<reference evidence="8 9" key="2">
    <citation type="submission" date="2018-11" db="EMBL/GenBank/DDBJ databases">
        <authorList>
            <consortium name="Pathogen Informatics"/>
        </authorList>
    </citation>
    <scope>NUCLEOTIDE SEQUENCE [LARGE SCALE GENOMIC DNA]</scope>
</reference>
<dbReference type="Pfam" id="PF00378">
    <property type="entry name" value="ECH_1"/>
    <property type="match status" value="1"/>
</dbReference>
<dbReference type="FunFam" id="3.90.226.10:FF:000019">
    <property type="entry name" value="Enoyl-CoA hydratase, mitochondrial"/>
    <property type="match status" value="1"/>
</dbReference>
<evidence type="ECO:0000313" key="8">
    <source>
        <dbReference type="EMBL" id="VDK52853.1"/>
    </source>
</evidence>
<dbReference type="SUPFAM" id="SSF52096">
    <property type="entry name" value="ClpP/crotonase"/>
    <property type="match status" value="1"/>
</dbReference>
<dbReference type="InterPro" id="IPR029045">
    <property type="entry name" value="ClpP/crotonase-like_dom_sf"/>
</dbReference>
<dbReference type="AlphaFoldDB" id="A0A0M3K2M8"/>
<dbReference type="InterPro" id="IPR001753">
    <property type="entry name" value="Enoyl-CoA_hydra/iso"/>
</dbReference>
<keyword evidence="3" id="KW-0276">Fatty acid metabolism</keyword>
<dbReference type="GO" id="GO:0006635">
    <property type="term" value="P:fatty acid beta-oxidation"/>
    <property type="evidence" value="ECO:0007669"/>
    <property type="project" value="TreeGrafter"/>
</dbReference>
<evidence type="ECO:0000256" key="2">
    <source>
        <dbReference type="ARBA" id="ARBA00012076"/>
    </source>
</evidence>
<evidence type="ECO:0000313" key="9">
    <source>
        <dbReference type="Proteomes" id="UP000267096"/>
    </source>
</evidence>
<dbReference type="InterPro" id="IPR014748">
    <property type="entry name" value="Enoyl-CoA_hydra_C"/>
</dbReference>
<dbReference type="Proteomes" id="UP000267096">
    <property type="component" value="Unassembled WGS sequence"/>
</dbReference>
<dbReference type="GO" id="GO:0004300">
    <property type="term" value="F:enoyl-CoA hydratase activity"/>
    <property type="evidence" value="ECO:0007669"/>
    <property type="project" value="UniProtKB-EC"/>
</dbReference>
<proteinExistence type="inferred from homology"/>
<reference evidence="10" key="1">
    <citation type="submission" date="2017-02" db="UniProtKB">
        <authorList>
            <consortium name="WormBaseParasite"/>
        </authorList>
    </citation>
    <scope>IDENTIFICATION</scope>
</reference>
<dbReference type="OrthoDB" id="2018133at2759"/>
<keyword evidence="4" id="KW-0443">Lipid metabolism</keyword>
<evidence type="ECO:0000256" key="3">
    <source>
        <dbReference type="ARBA" id="ARBA00022832"/>
    </source>
</evidence>
<dbReference type="EMBL" id="UYRR01031829">
    <property type="protein sequence ID" value="VDK52853.1"/>
    <property type="molecule type" value="Genomic_DNA"/>
</dbReference>